<dbReference type="GO" id="GO:0070402">
    <property type="term" value="F:NADPH binding"/>
    <property type="evidence" value="ECO:0007669"/>
    <property type="project" value="TreeGrafter"/>
</dbReference>
<dbReference type="InterPro" id="IPR020843">
    <property type="entry name" value="ER"/>
</dbReference>
<protein>
    <submittedName>
        <fullName evidence="3">Quinone oxidoreductase</fullName>
    </submittedName>
</protein>
<dbReference type="InterPro" id="IPR036291">
    <property type="entry name" value="NAD(P)-bd_dom_sf"/>
</dbReference>
<dbReference type="Gene3D" id="3.40.50.720">
    <property type="entry name" value="NAD(P)-binding Rossmann-like Domain"/>
    <property type="match status" value="1"/>
</dbReference>
<dbReference type="CDD" id="cd05276">
    <property type="entry name" value="p53_inducible_oxidoreductase"/>
    <property type="match status" value="1"/>
</dbReference>
<dbReference type="NCBIfam" id="TIGR02824">
    <property type="entry name" value="quinone_pig3"/>
    <property type="match status" value="1"/>
</dbReference>
<keyword evidence="4" id="KW-1185">Reference proteome</keyword>
<proteinExistence type="predicted"/>
<dbReference type="Pfam" id="PF00107">
    <property type="entry name" value="ADH_zinc_N"/>
    <property type="match status" value="1"/>
</dbReference>
<dbReference type="PANTHER" id="PTHR48106">
    <property type="entry name" value="QUINONE OXIDOREDUCTASE PIG3-RELATED"/>
    <property type="match status" value="1"/>
</dbReference>
<organism evidence="3 4">
    <name type="scientific">Rothia aeria</name>
    <dbReference type="NCBI Taxonomy" id="172042"/>
    <lineage>
        <taxon>Bacteria</taxon>
        <taxon>Bacillati</taxon>
        <taxon>Actinomycetota</taxon>
        <taxon>Actinomycetes</taxon>
        <taxon>Micrococcales</taxon>
        <taxon>Micrococcaceae</taxon>
        <taxon>Rothia</taxon>
    </lineage>
</organism>
<dbReference type="PANTHER" id="PTHR48106:SF8">
    <property type="entry name" value="OS02G0805600 PROTEIN"/>
    <property type="match status" value="1"/>
</dbReference>
<keyword evidence="1" id="KW-0521">NADP</keyword>
<gene>
    <name evidence="3" type="ORF">RA11412_0215</name>
</gene>
<keyword evidence="2" id="KW-0560">Oxidoreductase</keyword>
<evidence type="ECO:0000313" key="3">
    <source>
        <dbReference type="EMBL" id="BAV86514.1"/>
    </source>
</evidence>
<evidence type="ECO:0000256" key="1">
    <source>
        <dbReference type="ARBA" id="ARBA00022857"/>
    </source>
</evidence>
<sequence length="335" mass="34560">MRAIMEETHGAPEVLRVSEQPIPEPAPGQVLIRVRAAGVNRADALQRRGYYPPPPGVSSIYGLEAAGTVVAVGAGVSPQMVGSPVAALLAGGGYAEYVAVDARHTFGVPEGMSFAEAACLPEVAATVYSNLVLTCGMSLDAAAHRVSGTSVLIHGGAGGIGLHAVQLAKAVGARVFATVGTGAKADSVRAAGAEPIIYSELSFREVIAEKTGGVGVNYILDVVGGAYLDDNLHSLATGGHLAIIGLQGGAKAQVNLGLMLTRRLSVHATSLRTRSADEKTRIMAGVRQQVLPLVESGAIRANLDRTFALEQADQAHTYFDSGEHRGKIVLTLGED</sequence>
<dbReference type="Proteomes" id="UP000250241">
    <property type="component" value="Chromosome"/>
</dbReference>
<dbReference type="GeneID" id="93862076"/>
<dbReference type="SUPFAM" id="SSF51735">
    <property type="entry name" value="NAD(P)-binding Rossmann-fold domains"/>
    <property type="match status" value="1"/>
</dbReference>
<evidence type="ECO:0000256" key="2">
    <source>
        <dbReference type="ARBA" id="ARBA00023002"/>
    </source>
</evidence>
<accession>A0A2Z5QW47</accession>
<evidence type="ECO:0000313" key="4">
    <source>
        <dbReference type="Proteomes" id="UP000250241"/>
    </source>
</evidence>
<dbReference type="RefSeq" id="WP_128087138.1">
    <property type="nucleotide sequence ID" value="NZ_CP068102.1"/>
</dbReference>
<dbReference type="SMART" id="SM00829">
    <property type="entry name" value="PKS_ER"/>
    <property type="match status" value="1"/>
</dbReference>
<dbReference type="Pfam" id="PF08240">
    <property type="entry name" value="ADH_N"/>
    <property type="match status" value="1"/>
</dbReference>
<dbReference type="InterPro" id="IPR014189">
    <property type="entry name" value="Quinone_OxRdtase_PIG3"/>
</dbReference>
<dbReference type="EMBL" id="AP017895">
    <property type="protein sequence ID" value="BAV86514.1"/>
    <property type="molecule type" value="Genomic_DNA"/>
</dbReference>
<dbReference type="GO" id="GO:0016651">
    <property type="term" value="F:oxidoreductase activity, acting on NAD(P)H"/>
    <property type="evidence" value="ECO:0007669"/>
    <property type="project" value="TreeGrafter"/>
</dbReference>
<dbReference type="InterPro" id="IPR013154">
    <property type="entry name" value="ADH-like_N"/>
</dbReference>
<dbReference type="InterPro" id="IPR011032">
    <property type="entry name" value="GroES-like_sf"/>
</dbReference>
<dbReference type="Gene3D" id="3.90.180.10">
    <property type="entry name" value="Medium-chain alcohol dehydrogenases, catalytic domain"/>
    <property type="match status" value="1"/>
</dbReference>
<dbReference type="InterPro" id="IPR013149">
    <property type="entry name" value="ADH-like_C"/>
</dbReference>
<name>A0A2Z5QW47_9MICC</name>
<reference evidence="3 4" key="1">
    <citation type="submission" date="2016-10" db="EMBL/GenBank/DDBJ databases">
        <title>Genome sequence of Rothia aeria strain JCM11412.</title>
        <authorList>
            <person name="Nambu T."/>
        </authorList>
    </citation>
    <scope>NUCLEOTIDE SEQUENCE [LARGE SCALE GENOMIC DNA]</scope>
    <source>
        <strain evidence="3 4">JCM 11412</strain>
    </source>
</reference>
<dbReference type="SUPFAM" id="SSF50129">
    <property type="entry name" value="GroES-like"/>
    <property type="match status" value="1"/>
</dbReference>
<dbReference type="AlphaFoldDB" id="A0A2Z5QW47"/>
<dbReference type="KEGG" id="raj:RA11412_0215"/>